<accession>X1CBM5</accession>
<dbReference type="GO" id="GO:0016491">
    <property type="term" value="F:oxidoreductase activity"/>
    <property type="evidence" value="ECO:0007669"/>
    <property type="project" value="InterPro"/>
</dbReference>
<gene>
    <name evidence="2" type="ORF">S01H4_40326</name>
</gene>
<dbReference type="Pfam" id="PF00384">
    <property type="entry name" value="Molybdopterin"/>
    <property type="match status" value="1"/>
</dbReference>
<dbReference type="EMBL" id="BART01021948">
    <property type="protein sequence ID" value="GAH04927.1"/>
    <property type="molecule type" value="Genomic_DNA"/>
</dbReference>
<sequence length="137" mass="14875">MLFTSVTIDQPGKGIAGALHGAWLAGPPRVKEWDGLMLVGTNPLISMNGGLGANPARNLHRAKKRGLKLVVIDPRVTESARKADIHLQCKPGADTQILASIARHIIVNELYDREFVADNTEGFNELKQSLMPFAPDL</sequence>
<organism evidence="2">
    <name type="scientific">marine sediment metagenome</name>
    <dbReference type="NCBI Taxonomy" id="412755"/>
    <lineage>
        <taxon>unclassified sequences</taxon>
        <taxon>metagenomes</taxon>
        <taxon>ecological metagenomes</taxon>
    </lineage>
</organism>
<name>X1CBM5_9ZZZZ</name>
<proteinExistence type="predicted"/>
<feature type="non-terminal residue" evidence="2">
    <location>
        <position position="137"/>
    </location>
</feature>
<comment type="caution">
    <text evidence="2">The sequence shown here is derived from an EMBL/GenBank/DDBJ whole genome shotgun (WGS) entry which is preliminary data.</text>
</comment>
<dbReference type="InterPro" id="IPR006656">
    <property type="entry name" value="Mopterin_OxRdtase"/>
</dbReference>
<dbReference type="PANTHER" id="PTHR43742:SF2">
    <property type="entry name" value="ASSIMILATORY NITRATE REDUCTASE CATALYTIC SUBUNIT"/>
    <property type="match status" value="1"/>
</dbReference>
<dbReference type="AlphaFoldDB" id="X1CBM5"/>
<evidence type="ECO:0000313" key="2">
    <source>
        <dbReference type="EMBL" id="GAH04927.1"/>
    </source>
</evidence>
<dbReference type="InterPro" id="IPR050612">
    <property type="entry name" value="Prok_Mopterin_Oxidored"/>
</dbReference>
<dbReference type="PANTHER" id="PTHR43742">
    <property type="entry name" value="TRIMETHYLAMINE-N-OXIDE REDUCTASE"/>
    <property type="match status" value="1"/>
</dbReference>
<feature type="domain" description="Molybdopterin oxidoreductase" evidence="1">
    <location>
        <begin position="34"/>
        <end position="112"/>
    </location>
</feature>
<dbReference type="SUPFAM" id="SSF53706">
    <property type="entry name" value="Formate dehydrogenase/DMSO reductase, domains 1-3"/>
    <property type="match status" value="1"/>
</dbReference>
<reference evidence="2" key="1">
    <citation type="journal article" date="2014" name="Front. Microbiol.">
        <title>High frequency of phylogenetically diverse reductive dehalogenase-homologous genes in deep subseafloor sedimentary metagenomes.</title>
        <authorList>
            <person name="Kawai M."/>
            <person name="Futagami T."/>
            <person name="Toyoda A."/>
            <person name="Takaki Y."/>
            <person name="Nishi S."/>
            <person name="Hori S."/>
            <person name="Arai W."/>
            <person name="Tsubouchi T."/>
            <person name="Morono Y."/>
            <person name="Uchiyama I."/>
            <person name="Ito T."/>
            <person name="Fujiyama A."/>
            <person name="Inagaki F."/>
            <person name="Takami H."/>
        </authorList>
    </citation>
    <scope>NUCLEOTIDE SEQUENCE</scope>
    <source>
        <strain evidence="2">Expedition CK06-06</strain>
    </source>
</reference>
<evidence type="ECO:0000259" key="1">
    <source>
        <dbReference type="Pfam" id="PF00384"/>
    </source>
</evidence>
<dbReference type="Gene3D" id="3.40.228.10">
    <property type="entry name" value="Dimethylsulfoxide Reductase, domain 2"/>
    <property type="match status" value="1"/>
</dbReference>
<protein>
    <recommendedName>
        <fullName evidence="1">Molybdopterin oxidoreductase domain-containing protein</fullName>
    </recommendedName>
</protein>